<reference evidence="2" key="1">
    <citation type="submission" date="2022-06" db="EMBL/GenBank/DDBJ databases">
        <authorList>
            <person name="Berger JAMES D."/>
            <person name="Berger JAMES D."/>
        </authorList>
    </citation>
    <scope>NUCLEOTIDE SEQUENCE [LARGE SCALE GENOMIC DNA]</scope>
</reference>
<feature type="compositionally biased region" description="Acidic residues" evidence="1">
    <location>
        <begin position="141"/>
        <end position="163"/>
    </location>
</feature>
<organism evidence="2 3">
    <name type="scientific">Trichobilharzia regenti</name>
    <name type="common">Nasal bird schistosome</name>
    <dbReference type="NCBI Taxonomy" id="157069"/>
    <lineage>
        <taxon>Eukaryota</taxon>
        <taxon>Metazoa</taxon>
        <taxon>Spiralia</taxon>
        <taxon>Lophotrochozoa</taxon>
        <taxon>Platyhelminthes</taxon>
        <taxon>Trematoda</taxon>
        <taxon>Digenea</taxon>
        <taxon>Strigeidida</taxon>
        <taxon>Schistosomatoidea</taxon>
        <taxon>Schistosomatidae</taxon>
        <taxon>Trichobilharzia</taxon>
    </lineage>
</organism>
<dbReference type="AlphaFoldDB" id="A0AA85K3Q1"/>
<dbReference type="WBParaSite" id="TREG1_60670.1">
    <property type="protein sequence ID" value="TREG1_60670.1"/>
    <property type="gene ID" value="TREG1_60670"/>
</dbReference>
<evidence type="ECO:0000256" key="1">
    <source>
        <dbReference type="SAM" id="MobiDB-lite"/>
    </source>
</evidence>
<protein>
    <submittedName>
        <fullName evidence="3">Uncharacterized protein</fullName>
    </submittedName>
</protein>
<feature type="compositionally biased region" description="Polar residues" evidence="1">
    <location>
        <begin position="103"/>
        <end position="113"/>
    </location>
</feature>
<evidence type="ECO:0000313" key="3">
    <source>
        <dbReference type="WBParaSite" id="TREG1_60670.1"/>
    </source>
</evidence>
<accession>A0AA85K3Q1</accession>
<sequence>MIPCTEDILKQMYTSQQFNDADETIKPEKITSAEKLRNSKMNNDNSPIVITQQKQPKQAQNDPLRVIPNPIVNESDMKEFESKTVLLDEKRYNASLNMASSIYNHHNQSNNDPNDYERSDSPIICRPPTFEFYENPLRSDQEDEGDCECSCCEDDDDNDDAAK</sequence>
<evidence type="ECO:0000313" key="2">
    <source>
        <dbReference type="Proteomes" id="UP000050795"/>
    </source>
</evidence>
<dbReference type="Proteomes" id="UP000050795">
    <property type="component" value="Unassembled WGS sequence"/>
</dbReference>
<reference evidence="3" key="2">
    <citation type="submission" date="2023-11" db="UniProtKB">
        <authorList>
            <consortium name="WormBaseParasite"/>
        </authorList>
    </citation>
    <scope>IDENTIFICATION</scope>
</reference>
<proteinExistence type="predicted"/>
<keyword evidence="2" id="KW-1185">Reference proteome</keyword>
<name>A0AA85K3Q1_TRIRE</name>
<feature type="region of interest" description="Disordered" evidence="1">
    <location>
        <begin position="103"/>
        <end position="163"/>
    </location>
</feature>